<dbReference type="GO" id="GO:0042597">
    <property type="term" value="C:periplasmic space"/>
    <property type="evidence" value="ECO:0007669"/>
    <property type="project" value="UniProtKB-SubCell"/>
</dbReference>
<sequence length="381" mass="44330">MNEKNTNIIKTFLFLGLLGLMIIPAFQKKFKIFEEEPLKGAIVDPIKPSFSLENWWEGSYQDSVQTYLKETAGFRPSLVKIHNQIHYWFYNVAVANGVIIGNEGYLYEENYIKAYLGRDYVGRTAIQEKVDKMVAISDTLEKLDKSLIILFAPGKASFYPEYIPDRFNPYQKDTTNYETYKKIISKTDLHFLDFHQWFRSMKTTSPYPLMPKTGIHWSKYGEVLAADSLLNYLESICSCKYPNLVIDTVNKSTEMMDTDDDIEDGMNLFFNIPDLEMGYPAIHKETSGTEANLIVSTVADSYFWGVYNWGLSRDYFNQGQFWYYNEQIYQEGEEPINPKDIDVRKEVEKSDVIILLSTDANLYKFAFGFIDQLYEAYYPSK</sequence>
<evidence type="ECO:0000313" key="9">
    <source>
        <dbReference type="Proteomes" id="UP000683507"/>
    </source>
</evidence>
<dbReference type="GO" id="GO:0016740">
    <property type="term" value="F:transferase activity"/>
    <property type="evidence" value="ECO:0007669"/>
    <property type="project" value="UniProtKB-KW"/>
</dbReference>
<keyword evidence="9" id="KW-1185">Reference proteome</keyword>
<organism evidence="8 9">
    <name type="scientific">Parvicella tangerina</name>
    <dbReference type="NCBI Taxonomy" id="2829795"/>
    <lineage>
        <taxon>Bacteria</taxon>
        <taxon>Pseudomonadati</taxon>
        <taxon>Bacteroidota</taxon>
        <taxon>Flavobacteriia</taxon>
        <taxon>Flavobacteriales</taxon>
        <taxon>Parvicellaceae</taxon>
        <taxon>Parvicella</taxon>
    </lineage>
</organism>
<evidence type="ECO:0000256" key="5">
    <source>
        <dbReference type="ARBA" id="ARBA00022764"/>
    </source>
</evidence>
<reference evidence="8" key="1">
    <citation type="submission" date="2021-04" db="EMBL/GenBank/DDBJ databases">
        <authorList>
            <person name="Rodrigo-Torres L."/>
            <person name="Arahal R. D."/>
            <person name="Lucena T."/>
        </authorList>
    </citation>
    <scope>NUCLEOTIDE SEQUENCE</scope>
    <source>
        <strain evidence="8">AS29M-1</strain>
    </source>
</reference>
<gene>
    <name evidence="8" type="ORF">CRYO30217_00267</name>
</gene>
<evidence type="ECO:0000259" key="7">
    <source>
        <dbReference type="Pfam" id="PF16822"/>
    </source>
</evidence>
<evidence type="ECO:0000256" key="2">
    <source>
        <dbReference type="ARBA" id="ARBA00005182"/>
    </source>
</evidence>
<dbReference type="Proteomes" id="UP000683507">
    <property type="component" value="Chromosome"/>
</dbReference>
<dbReference type="GO" id="GO:0042121">
    <property type="term" value="P:alginic acid biosynthetic process"/>
    <property type="evidence" value="ECO:0007669"/>
    <property type="project" value="UniProtKB-KW"/>
</dbReference>
<evidence type="ECO:0000256" key="6">
    <source>
        <dbReference type="ARBA" id="ARBA00022841"/>
    </source>
</evidence>
<keyword evidence="4" id="KW-0732">Signal</keyword>
<dbReference type="SUPFAM" id="SSF52266">
    <property type="entry name" value="SGNH hydrolase"/>
    <property type="match status" value="1"/>
</dbReference>
<keyword evidence="6" id="KW-0016">Alginate biosynthesis</keyword>
<feature type="domain" description="AlgX/AlgJ SGNH hydrolase-like" evidence="7">
    <location>
        <begin position="98"/>
        <end position="229"/>
    </location>
</feature>
<evidence type="ECO:0000256" key="4">
    <source>
        <dbReference type="ARBA" id="ARBA00022729"/>
    </source>
</evidence>
<evidence type="ECO:0000256" key="3">
    <source>
        <dbReference type="ARBA" id="ARBA00022679"/>
    </source>
</evidence>
<comment type="pathway">
    <text evidence="2">Glycan biosynthesis; alginate biosynthesis.</text>
</comment>
<keyword evidence="5" id="KW-0574">Periplasm</keyword>
<accession>A0A916JKI8</accession>
<dbReference type="EMBL" id="OU015584">
    <property type="protein sequence ID" value="CAG5077001.1"/>
    <property type="molecule type" value="Genomic_DNA"/>
</dbReference>
<dbReference type="KEGG" id="ptan:CRYO30217_00267"/>
<dbReference type="AlphaFoldDB" id="A0A916JKI8"/>
<proteinExistence type="predicted"/>
<comment type="subcellular location">
    <subcellularLocation>
        <location evidence="1">Periplasm</location>
    </subcellularLocation>
</comment>
<evidence type="ECO:0000313" key="8">
    <source>
        <dbReference type="EMBL" id="CAG5077001.1"/>
    </source>
</evidence>
<dbReference type="InterPro" id="IPR031811">
    <property type="entry name" value="ALGX/ALGJ_SGNH-like"/>
</dbReference>
<evidence type="ECO:0000256" key="1">
    <source>
        <dbReference type="ARBA" id="ARBA00004418"/>
    </source>
</evidence>
<dbReference type="Pfam" id="PF16822">
    <property type="entry name" value="ALGX"/>
    <property type="match status" value="1"/>
</dbReference>
<keyword evidence="3" id="KW-0808">Transferase</keyword>
<dbReference type="RefSeq" id="WP_258540506.1">
    <property type="nucleotide sequence ID" value="NZ_OU015584.1"/>
</dbReference>
<name>A0A916JKI8_9FLAO</name>
<protein>
    <recommendedName>
        <fullName evidence="7">AlgX/AlgJ SGNH hydrolase-like domain-containing protein</fullName>
    </recommendedName>
</protein>